<feature type="domain" description="HTH lysR-type" evidence="5">
    <location>
        <begin position="2"/>
        <end position="58"/>
    </location>
</feature>
<dbReference type="GO" id="GO:0003700">
    <property type="term" value="F:DNA-binding transcription factor activity"/>
    <property type="evidence" value="ECO:0007669"/>
    <property type="project" value="InterPro"/>
</dbReference>
<dbReference type="NCBIfam" id="TIGR03298">
    <property type="entry name" value="argP"/>
    <property type="match status" value="1"/>
</dbReference>
<gene>
    <name evidence="6" type="ORF">FPY71_10715</name>
</gene>
<dbReference type="PRINTS" id="PR00039">
    <property type="entry name" value="HTHLYSR"/>
</dbReference>
<evidence type="ECO:0000256" key="4">
    <source>
        <dbReference type="ARBA" id="ARBA00023163"/>
    </source>
</evidence>
<comment type="similarity">
    <text evidence="1">Belongs to the LysR transcriptional regulatory family.</text>
</comment>
<dbReference type="Pfam" id="PF03466">
    <property type="entry name" value="LysR_substrate"/>
    <property type="match status" value="1"/>
</dbReference>
<comment type="caution">
    <text evidence="6">The sequence shown here is derived from an EMBL/GenBank/DDBJ whole genome shotgun (WGS) entry which is preliminary data.</text>
</comment>
<keyword evidence="4" id="KW-0804">Transcription</keyword>
<proteinExistence type="inferred from homology"/>
<dbReference type="PROSITE" id="PS50931">
    <property type="entry name" value="HTH_LYSR"/>
    <property type="match status" value="1"/>
</dbReference>
<evidence type="ECO:0000256" key="1">
    <source>
        <dbReference type="ARBA" id="ARBA00009437"/>
    </source>
</evidence>
<sequence length="293" mass="31644">MIDYANLSAVAAVVRTGSFEKAAQSLNITASAVSQRVKLLEEKLGTSLVVRGQPCTATPAGNRLCRHLEDVGLLENNLRADLGALVPAGPWPTIRIAVNADSLATWFIKALAQTNELLFELIVDDQDHSADWLRKGEVAAAVTASPVAVRGCDILPLGSLRYFATATPQFVATWFADGVNEGTLQNAPSICFDKKDELQSRWIKQQTGKHFSLPVHWMPSSHAFIDGALAGLGWGMNPELLISEHLAAQTLQKLPPGTPLDTPLYWQYSRVIGKTLAPLTKAVTETARAALVQ</sequence>
<dbReference type="RefSeq" id="WP_149300241.1">
    <property type="nucleotide sequence ID" value="NZ_VTWH01000002.1"/>
</dbReference>
<dbReference type="PANTHER" id="PTHR30579:SF2">
    <property type="entry name" value="HTH-TYPE TRANSCRIPTIONAL REGULATOR ARGP"/>
    <property type="match status" value="1"/>
</dbReference>
<dbReference type="InterPro" id="IPR005119">
    <property type="entry name" value="LysR_subst-bd"/>
</dbReference>
<evidence type="ECO:0000313" key="7">
    <source>
        <dbReference type="Proteomes" id="UP000324738"/>
    </source>
</evidence>
<dbReference type="InterPro" id="IPR036390">
    <property type="entry name" value="WH_DNA-bd_sf"/>
</dbReference>
<keyword evidence="7" id="KW-1185">Reference proteome</keyword>
<name>A0A5B0E0C3_9HYPH</name>
<dbReference type="AlphaFoldDB" id="A0A5B0E0C3"/>
<accession>A0A5B0E0C3</accession>
<evidence type="ECO:0000259" key="5">
    <source>
        <dbReference type="PROSITE" id="PS50931"/>
    </source>
</evidence>
<organism evidence="6 7">
    <name type="scientific">Aureimonas fodinaquatilis</name>
    <dbReference type="NCBI Taxonomy" id="2565783"/>
    <lineage>
        <taxon>Bacteria</taxon>
        <taxon>Pseudomonadati</taxon>
        <taxon>Pseudomonadota</taxon>
        <taxon>Alphaproteobacteria</taxon>
        <taxon>Hyphomicrobiales</taxon>
        <taxon>Aurantimonadaceae</taxon>
        <taxon>Aureimonas</taxon>
    </lineage>
</organism>
<dbReference type="NCBIfam" id="NF002964">
    <property type="entry name" value="PRK03635.1"/>
    <property type="match status" value="1"/>
</dbReference>
<dbReference type="InterPro" id="IPR017685">
    <property type="entry name" value="ArgP"/>
</dbReference>
<dbReference type="InterPro" id="IPR000847">
    <property type="entry name" value="LysR_HTH_N"/>
</dbReference>
<dbReference type="SUPFAM" id="SSF46785">
    <property type="entry name" value="Winged helix' DNA-binding domain"/>
    <property type="match status" value="1"/>
</dbReference>
<dbReference type="InterPro" id="IPR050176">
    <property type="entry name" value="LTTR"/>
</dbReference>
<dbReference type="Proteomes" id="UP000324738">
    <property type="component" value="Unassembled WGS sequence"/>
</dbReference>
<dbReference type="NCBIfam" id="NF009888">
    <property type="entry name" value="PRK13348.1"/>
    <property type="match status" value="1"/>
</dbReference>
<keyword evidence="2" id="KW-0805">Transcription regulation</keyword>
<dbReference type="SUPFAM" id="SSF53850">
    <property type="entry name" value="Periplasmic binding protein-like II"/>
    <property type="match status" value="1"/>
</dbReference>
<dbReference type="Pfam" id="PF00126">
    <property type="entry name" value="HTH_1"/>
    <property type="match status" value="1"/>
</dbReference>
<dbReference type="PANTHER" id="PTHR30579">
    <property type="entry name" value="TRANSCRIPTIONAL REGULATOR"/>
    <property type="match status" value="1"/>
</dbReference>
<dbReference type="EMBL" id="VTWH01000002">
    <property type="protein sequence ID" value="KAA0970929.1"/>
    <property type="molecule type" value="Genomic_DNA"/>
</dbReference>
<dbReference type="InterPro" id="IPR036388">
    <property type="entry name" value="WH-like_DNA-bd_sf"/>
</dbReference>
<dbReference type="GO" id="GO:0003677">
    <property type="term" value="F:DNA binding"/>
    <property type="evidence" value="ECO:0007669"/>
    <property type="project" value="UniProtKB-KW"/>
</dbReference>
<dbReference type="Gene3D" id="3.40.190.290">
    <property type="match status" value="1"/>
</dbReference>
<protein>
    <submittedName>
        <fullName evidence="6">LysR family transcriptional regulator ArgP</fullName>
    </submittedName>
</protein>
<dbReference type="OrthoDB" id="3252676at2"/>
<reference evidence="6 7" key="1">
    <citation type="submission" date="2019-08" db="EMBL/GenBank/DDBJ databases">
        <title>Aureimonas fodiniaquatilis sp. nov., isolated from a coal mine wastewater.</title>
        <authorList>
            <person name="Kim W."/>
        </authorList>
    </citation>
    <scope>NUCLEOTIDE SEQUENCE [LARGE SCALE GENOMIC DNA]</scope>
    <source>
        <strain evidence="6 7">CAU 1482</strain>
    </source>
</reference>
<keyword evidence="3" id="KW-0238">DNA-binding</keyword>
<evidence type="ECO:0000256" key="3">
    <source>
        <dbReference type="ARBA" id="ARBA00023125"/>
    </source>
</evidence>
<evidence type="ECO:0000256" key="2">
    <source>
        <dbReference type="ARBA" id="ARBA00023015"/>
    </source>
</evidence>
<dbReference type="Gene3D" id="1.10.10.10">
    <property type="entry name" value="Winged helix-like DNA-binding domain superfamily/Winged helix DNA-binding domain"/>
    <property type="match status" value="1"/>
</dbReference>
<evidence type="ECO:0000313" key="6">
    <source>
        <dbReference type="EMBL" id="KAA0970929.1"/>
    </source>
</evidence>